<keyword evidence="10 13" id="KW-0238">DNA-binding</keyword>
<comment type="subunit">
    <text evidence="13">The nucleosome is a histone octamer containing two molecules each of H2A, H2B, H3 and H4 assembled in one H3-H4 heterotetramer and two H2A-H2B heterodimers. The octamer wraps approximately 147 bp of DNA.</text>
</comment>
<dbReference type="CDD" id="cd00074">
    <property type="entry name" value="HFD_H2A"/>
    <property type="match status" value="1"/>
</dbReference>
<dbReference type="PROSITE" id="PS00046">
    <property type="entry name" value="HISTONE_H2A"/>
    <property type="match status" value="1"/>
</dbReference>
<dbReference type="EMBL" id="KK847817">
    <property type="protein sequence ID" value="KFP89062.1"/>
    <property type="molecule type" value="Genomic_DNA"/>
</dbReference>
<evidence type="ECO:0000313" key="17">
    <source>
        <dbReference type="EMBL" id="KFP89062.1"/>
    </source>
</evidence>
<feature type="non-terminal residue" evidence="17">
    <location>
        <position position="1"/>
    </location>
</feature>
<evidence type="ECO:0000256" key="9">
    <source>
        <dbReference type="ARBA" id="ARBA00022990"/>
    </source>
</evidence>
<evidence type="ECO:0000259" key="15">
    <source>
        <dbReference type="Pfam" id="PF00125"/>
    </source>
</evidence>
<feature type="non-terminal residue" evidence="17">
    <location>
        <position position="136"/>
    </location>
</feature>
<dbReference type="PANTHER" id="PTHR23430">
    <property type="entry name" value="HISTONE H2A"/>
    <property type="match status" value="1"/>
</dbReference>
<dbReference type="GO" id="GO:0003677">
    <property type="term" value="F:DNA binding"/>
    <property type="evidence" value="ECO:0007669"/>
    <property type="project" value="UniProtKB-KW"/>
</dbReference>
<dbReference type="GO" id="GO:0000786">
    <property type="term" value="C:nucleosome"/>
    <property type="evidence" value="ECO:0007669"/>
    <property type="project" value="UniProtKB-KW"/>
</dbReference>
<gene>
    <name evidence="17" type="ORF">N310_06299</name>
</gene>
<evidence type="ECO:0000256" key="6">
    <source>
        <dbReference type="ARBA" id="ARBA00022499"/>
    </source>
</evidence>
<dbReference type="InterPro" id="IPR007125">
    <property type="entry name" value="H2A/H2B/H3"/>
</dbReference>
<keyword evidence="8" id="KW-0832">Ubl conjugation</keyword>
<dbReference type="Pfam" id="PF16211">
    <property type="entry name" value="Histone_H2A_C"/>
    <property type="match status" value="1"/>
</dbReference>
<evidence type="ECO:0000256" key="5">
    <source>
        <dbReference type="ARBA" id="ARBA00022454"/>
    </source>
</evidence>
<keyword evidence="12 13" id="KW-0544">Nucleosome core</keyword>
<proteinExistence type="inferred from homology"/>
<evidence type="ECO:0000256" key="12">
    <source>
        <dbReference type="ARBA" id="ARBA00023269"/>
    </source>
</evidence>
<dbReference type="Proteomes" id="UP000053537">
    <property type="component" value="Unassembled WGS sequence"/>
</dbReference>
<dbReference type="GO" id="GO:0005634">
    <property type="term" value="C:nucleus"/>
    <property type="evidence" value="ECO:0007669"/>
    <property type="project" value="UniProtKB-SubCell"/>
</dbReference>
<keyword evidence="11 13" id="KW-0539">Nucleus</keyword>
<evidence type="ECO:0000256" key="3">
    <source>
        <dbReference type="ARBA" id="ARBA00004286"/>
    </source>
</evidence>
<comment type="function">
    <text evidence="1">Core component of nucleosome. Nucleosomes wrap and compact DNA into chromatin, limiting DNA accessibility to the cellular machineries which require DNA as a template. Histones thereby play a central role in transcription regulation, DNA repair, DNA replication and chromosomal stability. DNA accessibility is regulated via a complex set of post-translational modifications of histones, also called histone code, and nucleosome remodeling.</text>
</comment>
<dbReference type="SMART" id="SM00414">
    <property type="entry name" value="H2A"/>
    <property type="match status" value="1"/>
</dbReference>
<evidence type="ECO:0000256" key="1">
    <source>
        <dbReference type="ARBA" id="ARBA00002001"/>
    </source>
</evidence>
<evidence type="ECO:0000256" key="13">
    <source>
        <dbReference type="RuleBase" id="RU003767"/>
    </source>
</evidence>
<keyword evidence="5 13" id="KW-0158">Chromosome</keyword>
<keyword evidence="7" id="KW-0597">Phosphoprotein</keyword>
<sequence>RMSGHGKKQTVTGKPSKDKEATGKSRRRKSAKAGLQFPVGRVHRFLRRRKYGDRISAGAAVYLAAVLEYMTAEILEAAGDAAHQNKKTRISPRHIQLAVRSDEELNKVFARVIIPQGGVIPNIQTQLIPEKSSRNV</sequence>
<dbReference type="SUPFAM" id="SSF47113">
    <property type="entry name" value="Histone-fold"/>
    <property type="match status" value="1"/>
</dbReference>
<accession>A0A091NJ32</accession>
<keyword evidence="6" id="KW-1017">Isopeptide bond</keyword>
<evidence type="ECO:0000313" key="18">
    <source>
        <dbReference type="Proteomes" id="UP000053537"/>
    </source>
</evidence>
<evidence type="ECO:0000256" key="4">
    <source>
        <dbReference type="ARBA" id="ARBA00010691"/>
    </source>
</evidence>
<dbReference type="GO" id="GO:0030527">
    <property type="term" value="F:structural constituent of chromatin"/>
    <property type="evidence" value="ECO:0007669"/>
    <property type="project" value="InterPro"/>
</dbReference>
<feature type="domain" description="Histone H2A C-terminal" evidence="16">
    <location>
        <begin position="103"/>
        <end position="133"/>
    </location>
</feature>
<dbReference type="Pfam" id="PF00125">
    <property type="entry name" value="Histone"/>
    <property type="match status" value="1"/>
</dbReference>
<evidence type="ECO:0000256" key="11">
    <source>
        <dbReference type="ARBA" id="ARBA00023242"/>
    </source>
</evidence>
<comment type="similarity">
    <text evidence="4 13">Belongs to the histone H2A family.</text>
</comment>
<dbReference type="FunFam" id="1.10.20.10:FF:000103">
    <property type="entry name" value="Histone H2A type 1"/>
    <property type="match status" value="1"/>
</dbReference>
<dbReference type="Gene3D" id="1.10.20.10">
    <property type="entry name" value="Histone, subunit A"/>
    <property type="match status" value="1"/>
</dbReference>
<evidence type="ECO:0000256" key="10">
    <source>
        <dbReference type="ARBA" id="ARBA00023125"/>
    </source>
</evidence>
<feature type="domain" description="Core Histone H2A/H2B/H3" evidence="15">
    <location>
        <begin position="20"/>
        <end position="100"/>
    </location>
</feature>
<dbReference type="GO" id="GO:0046982">
    <property type="term" value="F:protein heterodimerization activity"/>
    <property type="evidence" value="ECO:0007669"/>
    <property type="project" value="InterPro"/>
</dbReference>
<evidence type="ECO:0000259" key="16">
    <source>
        <dbReference type="Pfam" id="PF16211"/>
    </source>
</evidence>
<dbReference type="InterPro" id="IPR009072">
    <property type="entry name" value="Histone-fold"/>
</dbReference>
<dbReference type="InterPro" id="IPR032454">
    <property type="entry name" value="Histone_H2A_C"/>
</dbReference>
<evidence type="ECO:0000256" key="2">
    <source>
        <dbReference type="ARBA" id="ARBA00004123"/>
    </source>
</evidence>
<protein>
    <recommendedName>
        <fullName evidence="13">Histone H2A</fullName>
    </recommendedName>
</protein>
<evidence type="ECO:0000256" key="8">
    <source>
        <dbReference type="ARBA" id="ARBA00022843"/>
    </source>
</evidence>
<keyword evidence="9" id="KW-0007">Acetylation</keyword>
<dbReference type="AlphaFoldDB" id="A0A091NJ32"/>
<evidence type="ECO:0000256" key="14">
    <source>
        <dbReference type="SAM" id="MobiDB-lite"/>
    </source>
</evidence>
<name>A0A091NJ32_9PASS</name>
<keyword evidence="18" id="KW-1185">Reference proteome</keyword>
<dbReference type="PRINTS" id="PR00620">
    <property type="entry name" value="HISTONEH2A"/>
</dbReference>
<comment type="subcellular location">
    <subcellularLocation>
        <location evidence="3">Chromosome</location>
    </subcellularLocation>
    <subcellularLocation>
        <location evidence="2 13">Nucleus</location>
    </subcellularLocation>
</comment>
<dbReference type="InterPro" id="IPR002119">
    <property type="entry name" value="Histone_H2A"/>
</dbReference>
<dbReference type="InterPro" id="IPR032458">
    <property type="entry name" value="Histone_H2A_CS"/>
</dbReference>
<reference evidence="17 18" key="1">
    <citation type="submission" date="2014-04" db="EMBL/GenBank/DDBJ databases">
        <title>Genome evolution of avian class.</title>
        <authorList>
            <person name="Zhang G."/>
            <person name="Li C."/>
        </authorList>
    </citation>
    <scope>NUCLEOTIDE SEQUENCE [LARGE SCALE GENOMIC DNA]</scope>
    <source>
        <strain evidence="17">BGI_N310</strain>
    </source>
</reference>
<evidence type="ECO:0000256" key="7">
    <source>
        <dbReference type="ARBA" id="ARBA00022553"/>
    </source>
</evidence>
<feature type="region of interest" description="Disordered" evidence="14">
    <location>
        <begin position="1"/>
        <end position="34"/>
    </location>
</feature>
<organism evidence="17 18">
    <name type="scientific">Acanthisitta chloris</name>
    <name type="common">rifleman</name>
    <dbReference type="NCBI Taxonomy" id="57068"/>
    <lineage>
        <taxon>Eukaryota</taxon>
        <taxon>Metazoa</taxon>
        <taxon>Chordata</taxon>
        <taxon>Craniata</taxon>
        <taxon>Vertebrata</taxon>
        <taxon>Euteleostomi</taxon>
        <taxon>Archelosauria</taxon>
        <taxon>Archosauria</taxon>
        <taxon>Dinosauria</taxon>
        <taxon>Saurischia</taxon>
        <taxon>Theropoda</taxon>
        <taxon>Coelurosauria</taxon>
        <taxon>Aves</taxon>
        <taxon>Neognathae</taxon>
        <taxon>Neoaves</taxon>
        <taxon>Telluraves</taxon>
        <taxon>Australaves</taxon>
        <taxon>Passeriformes</taxon>
        <taxon>Acanthisittidae</taxon>
        <taxon>Acanthisitta</taxon>
    </lineage>
</organism>